<gene>
    <name evidence="6" type="ORF">ILT43_08495</name>
</gene>
<keyword evidence="4 5" id="KW-0472">Membrane</keyword>
<accession>A0ABS2D655</accession>
<dbReference type="Gene3D" id="1.20.120.550">
    <property type="entry name" value="Membrane associated eicosanoid/glutathione metabolism-like domain"/>
    <property type="match status" value="1"/>
</dbReference>
<dbReference type="InterPro" id="IPR023352">
    <property type="entry name" value="MAPEG-like_dom_sf"/>
</dbReference>
<dbReference type="PANTHER" id="PTHR35814:SF1">
    <property type="entry name" value="GLUTATHIONE S-TRANSFERASE-RELATED"/>
    <property type="match status" value="1"/>
</dbReference>
<keyword evidence="2 5" id="KW-0812">Transmembrane</keyword>
<sequence length="145" mass="14881">MILPVSLTIAAACGALNLWLALRTSVGRVKGKVMIGDGGDPTMLARTRAHANLTEYAPFVLILIALIELAGGSPTTLWLLGSAFVLARIAHGIGMLRPAPNILRAGGAVLTWLLLAGLAGWALAIVVAAPRVAAGHPIVLTVAPQ</sequence>
<keyword evidence="3 5" id="KW-1133">Transmembrane helix</keyword>
<protein>
    <submittedName>
        <fullName evidence="6">MAPEG family protein</fullName>
    </submittedName>
</protein>
<evidence type="ECO:0000313" key="7">
    <source>
        <dbReference type="Proteomes" id="UP000763641"/>
    </source>
</evidence>
<dbReference type="RefSeq" id="WP_204198524.1">
    <property type="nucleotide sequence ID" value="NZ_JAFEMC010000002.1"/>
</dbReference>
<evidence type="ECO:0000256" key="2">
    <source>
        <dbReference type="ARBA" id="ARBA00022692"/>
    </source>
</evidence>
<feature type="transmembrane region" description="Helical" evidence="5">
    <location>
        <begin position="108"/>
        <end position="129"/>
    </location>
</feature>
<dbReference type="SUPFAM" id="SSF161084">
    <property type="entry name" value="MAPEG domain-like"/>
    <property type="match status" value="1"/>
</dbReference>
<feature type="transmembrane region" description="Helical" evidence="5">
    <location>
        <begin position="6"/>
        <end position="22"/>
    </location>
</feature>
<proteinExistence type="predicted"/>
<evidence type="ECO:0000256" key="5">
    <source>
        <dbReference type="SAM" id="Phobius"/>
    </source>
</evidence>
<evidence type="ECO:0000256" key="3">
    <source>
        <dbReference type="ARBA" id="ARBA00022989"/>
    </source>
</evidence>
<dbReference type="Pfam" id="PF01124">
    <property type="entry name" value="MAPEG"/>
    <property type="match status" value="1"/>
</dbReference>
<keyword evidence="7" id="KW-1185">Reference proteome</keyword>
<feature type="transmembrane region" description="Helical" evidence="5">
    <location>
        <begin position="53"/>
        <end position="71"/>
    </location>
</feature>
<evidence type="ECO:0000313" key="6">
    <source>
        <dbReference type="EMBL" id="MBM6576411.1"/>
    </source>
</evidence>
<dbReference type="Proteomes" id="UP000763641">
    <property type="component" value="Unassembled WGS sequence"/>
</dbReference>
<comment type="subcellular location">
    <subcellularLocation>
        <location evidence="1">Membrane</location>
    </subcellularLocation>
</comment>
<organism evidence="6 7">
    <name type="scientific">Sphingomonas longa</name>
    <dbReference type="NCBI Taxonomy" id="2778730"/>
    <lineage>
        <taxon>Bacteria</taxon>
        <taxon>Pseudomonadati</taxon>
        <taxon>Pseudomonadota</taxon>
        <taxon>Alphaproteobacteria</taxon>
        <taxon>Sphingomonadales</taxon>
        <taxon>Sphingomonadaceae</taxon>
        <taxon>Sphingomonas</taxon>
    </lineage>
</organism>
<reference evidence="6 7" key="1">
    <citation type="submission" date="2020-12" db="EMBL/GenBank/DDBJ databases">
        <title>Sphingomonas sp.</title>
        <authorList>
            <person name="Kim M.K."/>
        </authorList>
    </citation>
    <scope>NUCLEOTIDE SEQUENCE [LARGE SCALE GENOMIC DNA]</scope>
    <source>
        <strain evidence="6 7">BT552</strain>
    </source>
</reference>
<dbReference type="EMBL" id="JAFEMC010000002">
    <property type="protein sequence ID" value="MBM6576411.1"/>
    <property type="molecule type" value="Genomic_DNA"/>
</dbReference>
<dbReference type="InterPro" id="IPR001129">
    <property type="entry name" value="Membr-assoc_MAPEG"/>
</dbReference>
<name>A0ABS2D655_9SPHN</name>
<evidence type="ECO:0000256" key="4">
    <source>
        <dbReference type="ARBA" id="ARBA00023136"/>
    </source>
</evidence>
<dbReference type="PANTHER" id="PTHR35814">
    <property type="match status" value="1"/>
</dbReference>
<comment type="caution">
    <text evidence="6">The sequence shown here is derived from an EMBL/GenBank/DDBJ whole genome shotgun (WGS) entry which is preliminary data.</text>
</comment>
<evidence type="ECO:0000256" key="1">
    <source>
        <dbReference type="ARBA" id="ARBA00004370"/>
    </source>
</evidence>